<keyword evidence="2" id="KW-1185">Reference proteome</keyword>
<reference evidence="2" key="1">
    <citation type="journal article" date="2020" name="Genome Biol.">
        <title>Gamete binning: chromosome-level and haplotype-resolved genome assembly enabled by high-throughput single-cell sequencing of gamete genomes.</title>
        <authorList>
            <person name="Campoy J.A."/>
            <person name="Sun H."/>
            <person name="Goel M."/>
            <person name="Jiao W.-B."/>
            <person name="Folz-Donahue K."/>
            <person name="Wang N."/>
            <person name="Rubio M."/>
            <person name="Liu C."/>
            <person name="Kukat C."/>
            <person name="Ruiz D."/>
            <person name="Huettel B."/>
            <person name="Schneeberger K."/>
        </authorList>
    </citation>
    <scope>NUCLEOTIDE SEQUENCE [LARGE SCALE GENOMIC DNA]</scope>
    <source>
        <strain evidence="2">cv. Rojo Pasion</strain>
    </source>
</reference>
<gene>
    <name evidence="1" type="ORF">ORAREDHAP_LOCUS24387</name>
</gene>
<evidence type="ECO:0000313" key="1">
    <source>
        <dbReference type="EMBL" id="CAB4306238.1"/>
    </source>
</evidence>
<name>A0A6J5X5M6_PRUAR</name>
<organism evidence="1 2">
    <name type="scientific">Prunus armeniaca</name>
    <name type="common">Apricot</name>
    <name type="synonym">Armeniaca vulgaris</name>
    <dbReference type="NCBI Taxonomy" id="36596"/>
    <lineage>
        <taxon>Eukaryota</taxon>
        <taxon>Viridiplantae</taxon>
        <taxon>Streptophyta</taxon>
        <taxon>Embryophyta</taxon>
        <taxon>Tracheophyta</taxon>
        <taxon>Spermatophyta</taxon>
        <taxon>Magnoliopsida</taxon>
        <taxon>eudicotyledons</taxon>
        <taxon>Gunneridae</taxon>
        <taxon>Pentapetalae</taxon>
        <taxon>rosids</taxon>
        <taxon>fabids</taxon>
        <taxon>Rosales</taxon>
        <taxon>Rosaceae</taxon>
        <taxon>Amygdaloideae</taxon>
        <taxon>Amygdaleae</taxon>
        <taxon>Prunus</taxon>
    </lineage>
</organism>
<proteinExistence type="predicted"/>
<evidence type="ECO:0000313" key="2">
    <source>
        <dbReference type="Proteomes" id="UP000507245"/>
    </source>
</evidence>
<sequence>MALPCGLVKQSPGWIVSPGRLCQIFGRKSRSLVSGPGIGVMSEFRRGPSRFPRRFGGVLSSAAQQESSLGLLRQGGEERSRAVVVSASETHRQSFGSLHLQQTLLFFCWTLAVRQGWYDMDFAECCCLYSQQSFGSWRPSEVTELRQDPVIGKVLGVGRIGKVEGREAGAFRALGPGLARTWRFDFCFPSFSKTVVSARISFEVESWLLVISARVVRSGWELVSTLLVIEASPKILPRRPLPFGKGNVFSSWFGEFGLGPLSKKREPLLRSKRQESGSWASEVELGGNLENILTAPAAELVEIRKNMEWCTNLSQKAIRAGPWRFSEVLKCEKRLEDLELGLVKVPFGKEGRSWAPKFELRLGRRIGAGFALR</sequence>
<dbReference type="EMBL" id="CAEKKB010000004">
    <property type="protein sequence ID" value="CAB4306238.1"/>
    <property type="molecule type" value="Genomic_DNA"/>
</dbReference>
<dbReference type="AlphaFoldDB" id="A0A6J5X5M6"/>
<dbReference type="Proteomes" id="UP000507245">
    <property type="component" value="Unassembled WGS sequence"/>
</dbReference>
<accession>A0A6J5X5M6</accession>
<protein>
    <submittedName>
        <fullName evidence="1">Uncharacterized protein</fullName>
    </submittedName>
</protein>